<dbReference type="WBParaSite" id="L893_g4208.t1">
    <property type="protein sequence ID" value="L893_g4208.t1"/>
    <property type="gene ID" value="L893_g4208"/>
</dbReference>
<keyword evidence="1" id="KW-1185">Reference proteome</keyword>
<evidence type="ECO:0000313" key="2">
    <source>
        <dbReference type="WBParaSite" id="L893_g4208.t1"/>
    </source>
</evidence>
<reference evidence="2" key="1">
    <citation type="submission" date="2016-11" db="UniProtKB">
        <authorList>
            <consortium name="WormBaseParasite"/>
        </authorList>
    </citation>
    <scope>IDENTIFICATION</scope>
</reference>
<dbReference type="AlphaFoldDB" id="A0A1I8ABH2"/>
<proteinExistence type="predicted"/>
<name>A0A1I8ABH2_9BILA</name>
<evidence type="ECO:0000313" key="1">
    <source>
        <dbReference type="Proteomes" id="UP000095287"/>
    </source>
</evidence>
<sequence>MSPAASVVLLNLNGNEHVCEFCDPGEWVQSVSDAPCCDNFRTADGKFSSFVKYLNLSPPPRSMRRRVDELKGSASLEINLYGYMRNVASRFASLVQEVKPA</sequence>
<accession>A0A1I8ABH2</accession>
<protein>
    <submittedName>
        <fullName evidence="2">Nonstructural protein</fullName>
    </submittedName>
</protein>
<dbReference type="Proteomes" id="UP000095287">
    <property type="component" value="Unplaced"/>
</dbReference>
<organism evidence="1 2">
    <name type="scientific">Steinernema glaseri</name>
    <dbReference type="NCBI Taxonomy" id="37863"/>
    <lineage>
        <taxon>Eukaryota</taxon>
        <taxon>Metazoa</taxon>
        <taxon>Ecdysozoa</taxon>
        <taxon>Nematoda</taxon>
        <taxon>Chromadorea</taxon>
        <taxon>Rhabditida</taxon>
        <taxon>Tylenchina</taxon>
        <taxon>Panagrolaimomorpha</taxon>
        <taxon>Strongyloidoidea</taxon>
        <taxon>Steinernematidae</taxon>
        <taxon>Steinernema</taxon>
    </lineage>
</organism>